<dbReference type="AlphaFoldDB" id="H8FY64"/>
<accession>H8FY64</accession>
<organism evidence="1 2">
    <name type="scientific">Magnetospirillum molischianum DSM 120</name>
    <dbReference type="NCBI Taxonomy" id="1150626"/>
    <lineage>
        <taxon>Bacteria</taxon>
        <taxon>Pseudomonadati</taxon>
        <taxon>Pseudomonadota</taxon>
        <taxon>Alphaproteobacteria</taxon>
        <taxon>Rhodospirillales</taxon>
        <taxon>Rhodospirillaceae</taxon>
        <taxon>Magnetospirillum</taxon>
    </lineage>
</organism>
<keyword evidence="2" id="KW-1185">Reference proteome</keyword>
<dbReference type="RefSeq" id="WP_002731383.1">
    <property type="nucleotide sequence ID" value="NZ_CAHP01000060.1"/>
</dbReference>
<evidence type="ECO:0000313" key="1">
    <source>
        <dbReference type="EMBL" id="CCG43302.1"/>
    </source>
</evidence>
<name>H8FY64_MAGML</name>
<gene>
    <name evidence="1" type="ORF">PHAMO_80093</name>
</gene>
<protein>
    <submittedName>
        <fullName evidence="1">Uncharacterized protein</fullName>
    </submittedName>
</protein>
<dbReference type="Proteomes" id="UP000004169">
    <property type="component" value="Unassembled WGS sequence"/>
</dbReference>
<dbReference type="OrthoDB" id="8874335at2"/>
<reference evidence="1 2" key="1">
    <citation type="journal article" date="2012" name="J. Bacteriol.">
        <title>Draft Genome Sequence of the Purple Photosynthetic Bacterium Phaeospirillum molischianum DSM120, a Particularly Versatile Bacterium.</title>
        <authorList>
            <person name="Duquesne K."/>
            <person name="Prima V."/>
            <person name="Ji B."/>
            <person name="Rouy Z."/>
            <person name="Medigue C."/>
            <person name="Talla E."/>
            <person name="Sturgis J.N."/>
        </authorList>
    </citation>
    <scope>NUCLEOTIDE SEQUENCE [LARGE SCALE GENOMIC DNA]</scope>
    <source>
        <strain evidence="2">DSM120</strain>
    </source>
</reference>
<dbReference type="STRING" id="1150626.PHAMO_80093"/>
<sequence length="515" mass="56346">MTTTEKTLGASYTWSSADFDYNDLRSSTKTWAEAAAWNSSVTETQAFAIAELGSRGVTKPFYRSLSVVDALNRLTAFDRKFSEAFTTASAVAKAFGLAISQVLAVAEIAAKTPLKPFVETFGVVVSYWKSIGVNPIEMIRVADSIAMLRVYSRVFDETLALAELGSRGVTRPIREAFRVVDQAPAKSFSKVNLETLGFAETYTDIIAFIVKVIESITISETPGKTWSHPVTESFGVSDTKVTKIAGLVKNETLTVAEAFRSLKTFYRALLENLGVTDARSSGVYKPIHETIEVGEGVGKSAALSKAEALAIADLATRASVFQREFQRTFSVSEAVRKTASLRFSEVWRIYDRLVRNANAVLSDVKMTNAADISVDDFDDLLDRLAPPGYQSFNTFVAGDYTFQKALVRHVLRTESSDRPRITTLRTTVDLPDVFDRGELWLNAVETTIPFNRVFNALPEVTVSLKAGIAGDPTAGITEFAVPRITEIGIGYFKVKLMTSAGTLTPGRVSWAAHGY</sequence>
<comment type="caution">
    <text evidence="1">The sequence shown here is derived from an EMBL/GenBank/DDBJ whole genome shotgun (WGS) entry which is preliminary data.</text>
</comment>
<dbReference type="EMBL" id="CAHP01000060">
    <property type="protein sequence ID" value="CCG43302.1"/>
    <property type="molecule type" value="Genomic_DNA"/>
</dbReference>
<dbReference type="eggNOG" id="COG3206">
    <property type="taxonomic scope" value="Bacteria"/>
</dbReference>
<proteinExistence type="predicted"/>
<evidence type="ECO:0000313" key="2">
    <source>
        <dbReference type="Proteomes" id="UP000004169"/>
    </source>
</evidence>